<accession>A0AA36MCM0</accession>
<dbReference type="Gene3D" id="1.20.1070.10">
    <property type="entry name" value="Rhodopsin 7-helix transmembrane proteins"/>
    <property type="match status" value="1"/>
</dbReference>
<keyword evidence="2" id="KW-1185">Reference proteome</keyword>
<comment type="caution">
    <text evidence="1">The sequence shown here is derived from an EMBL/GenBank/DDBJ whole genome shotgun (WGS) entry which is preliminary data.</text>
</comment>
<gene>
    <name evidence="1" type="ORF">CYNAS_LOCUS19264</name>
</gene>
<proteinExistence type="predicted"/>
<dbReference type="SUPFAM" id="SSF81321">
    <property type="entry name" value="Family A G protein-coupled receptor-like"/>
    <property type="match status" value="1"/>
</dbReference>
<evidence type="ECO:0000313" key="1">
    <source>
        <dbReference type="EMBL" id="CAJ0607281.1"/>
    </source>
</evidence>
<protein>
    <submittedName>
        <fullName evidence="1">Uncharacterized protein</fullName>
    </submittedName>
</protein>
<name>A0AA36MCM0_CYLNA</name>
<reference evidence="1" key="1">
    <citation type="submission" date="2023-07" db="EMBL/GenBank/DDBJ databases">
        <authorList>
            <consortium name="CYATHOMIX"/>
        </authorList>
    </citation>
    <scope>NUCLEOTIDE SEQUENCE</scope>
    <source>
        <strain evidence="1">N/A</strain>
    </source>
</reference>
<evidence type="ECO:0000313" key="2">
    <source>
        <dbReference type="Proteomes" id="UP001176961"/>
    </source>
</evidence>
<dbReference type="Proteomes" id="UP001176961">
    <property type="component" value="Unassembled WGS sequence"/>
</dbReference>
<sequence length="152" mass="17452">MLAMYGVIFLVIIKRRGMLTGNATSNEKDRSLLWQALAISVMLELTKLTSMLTPYMTSTASWVQWCWTIFSYSTSIINQMANPVLFLTTNKMVRTVLRNCFKRGKDNSSESSQTSKNDAPLSGFYRKVTSSIRKTKRILFNQQPIDRSTWVF</sequence>
<dbReference type="EMBL" id="CATQJL010000316">
    <property type="protein sequence ID" value="CAJ0607281.1"/>
    <property type="molecule type" value="Genomic_DNA"/>
</dbReference>
<organism evidence="1 2">
    <name type="scientific">Cylicocyclus nassatus</name>
    <name type="common">Nematode worm</name>
    <dbReference type="NCBI Taxonomy" id="53992"/>
    <lineage>
        <taxon>Eukaryota</taxon>
        <taxon>Metazoa</taxon>
        <taxon>Ecdysozoa</taxon>
        <taxon>Nematoda</taxon>
        <taxon>Chromadorea</taxon>
        <taxon>Rhabditida</taxon>
        <taxon>Rhabditina</taxon>
        <taxon>Rhabditomorpha</taxon>
        <taxon>Strongyloidea</taxon>
        <taxon>Strongylidae</taxon>
        <taxon>Cylicocyclus</taxon>
    </lineage>
</organism>
<dbReference type="AlphaFoldDB" id="A0AA36MCM0"/>